<feature type="domain" description="RNA ligase" evidence="1">
    <location>
        <begin position="40"/>
        <end position="200"/>
    </location>
</feature>
<evidence type="ECO:0000313" key="3">
    <source>
        <dbReference type="Proteomes" id="UP000366872"/>
    </source>
</evidence>
<gene>
    <name evidence="2" type="ORF">PDESU_06097</name>
</gene>
<reference evidence="2 3" key="1">
    <citation type="submission" date="2019-04" db="EMBL/GenBank/DDBJ databases">
        <authorList>
            <person name="Van Vliet M D."/>
        </authorList>
    </citation>
    <scope>NUCLEOTIDE SEQUENCE [LARGE SCALE GENOMIC DNA]</scope>
    <source>
        <strain evidence="2 3">F1</strain>
    </source>
</reference>
<dbReference type="SUPFAM" id="SSF56091">
    <property type="entry name" value="DNA ligase/mRNA capping enzyme, catalytic domain"/>
    <property type="match status" value="1"/>
</dbReference>
<dbReference type="RefSeq" id="WP_136082966.1">
    <property type="nucleotide sequence ID" value="NZ_CAAHFG010000004.1"/>
</dbReference>
<protein>
    <recommendedName>
        <fullName evidence="1">RNA ligase domain-containing protein</fullName>
    </recommendedName>
</protein>
<dbReference type="Gene3D" id="3.30.470.30">
    <property type="entry name" value="DNA ligase/mRNA capping enzyme"/>
    <property type="match status" value="1"/>
</dbReference>
<dbReference type="EMBL" id="CAAHFG010000004">
    <property type="protein sequence ID" value="VGO17501.1"/>
    <property type="molecule type" value="Genomic_DNA"/>
</dbReference>
<dbReference type="PANTHER" id="PTHR43883:SF1">
    <property type="entry name" value="GLUCONOKINASE"/>
    <property type="match status" value="1"/>
</dbReference>
<name>A0A6C2UDK5_PONDE</name>
<dbReference type="AlphaFoldDB" id="A0A6C2UDK5"/>
<evidence type="ECO:0000313" key="2">
    <source>
        <dbReference type="EMBL" id="VGO17501.1"/>
    </source>
</evidence>
<accession>A0A6C2UDK5</accession>
<keyword evidence="3" id="KW-1185">Reference proteome</keyword>
<dbReference type="Proteomes" id="UP000366872">
    <property type="component" value="Unassembled WGS sequence"/>
</dbReference>
<evidence type="ECO:0000259" key="1">
    <source>
        <dbReference type="Pfam" id="PF09414"/>
    </source>
</evidence>
<dbReference type="InterPro" id="IPR021122">
    <property type="entry name" value="RNA_ligase_dom_REL/Rnl2"/>
</dbReference>
<dbReference type="InterPro" id="IPR052732">
    <property type="entry name" value="Cell-binding_unc_protein"/>
</dbReference>
<sequence length="243" mass="27983">MNDSFYKFPSTPHLTTLEGVVVRGDKVLSKAEQDDFLLNKLIVEEKVDGANLGISFDSEGGLLCQNRGAYLTFPAVGQWKKLEQWLQPKLDLLFEILTDRYILFGEWCWAQHSVHYNHLPDWFLGFDLYDKHEKKFLSVMRRNELFEQMEVTKVPQVAQGRFSLSEIELMLAQSKISDDPAEGLYLRAEHGQWLTKRAKLVRSSFIQAVDEHWSRAPIRSNTLASTVWEGKSAVLDKNEETSS</sequence>
<dbReference type="Pfam" id="PF09414">
    <property type="entry name" value="RNA_ligase"/>
    <property type="match status" value="1"/>
</dbReference>
<dbReference type="PANTHER" id="PTHR43883">
    <property type="entry name" value="SLR0207 PROTEIN"/>
    <property type="match status" value="1"/>
</dbReference>
<proteinExistence type="predicted"/>
<organism evidence="2 3">
    <name type="scientific">Pontiella desulfatans</name>
    <dbReference type="NCBI Taxonomy" id="2750659"/>
    <lineage>
        <taxon>Bacteria</taxon>
        <taxon>Pseudomonadati</taxon>
        <taxon>Kiritimatiellota</taxon>
        <taxon>Kiritimatiellia</taxon>
        <taxon>Kiritimatiellales</taxon>
        <taxon>Pontiellaceae</taxon>
        <taxon>Pontiella</taxon>
    </lineage>
</organism>